<dbReference type="PRINTS" id="PR00481">
    <property type="entry name" value="LAMNOPPTDASE"/>
</dbReference>
<evidence type="ECO:0000256" key="13">
    <source>
        <dbReference type="ARBA" id="ARBA00056802"/>
    </source>
</evidence>
<dbReference type="SUPFAM" id="SSF53187">
    <property type="entry name" value="Zn-dependent exopeptidases"/>
    <property type="match status" value="1"/>
</dbReference>
<dbReference type="EMBL" id="OY660865">
    <property type="protein sequence ID" value="CAJ1051734.1"/>
    <property type="molecule type" value="Genomic_DNA"/>
</dbReference>
<protein>
    <recommendedName>
        <fullName evidence="14">Cathepsin Z</fullName>
        <ecNumber evidence="4">3.4.18.1</ecNumber>
    </recommendedName>
</protein>
<dbReference type="Gene3D" id="3.40.50.10590">
    <property type="entry name" value="Zn-dependent exopeptidases"/>
    <property type="match status" value="1"/>
</dbReference>
<dbReference type="PANTHER" id="PTHR11963:SF4">
    <property type="entry name" value="AMINOPEPTIDASE NPEPL1-RELATED"/>
    <property type="match status" value="1"/>
</dbReference>
<evidence type="ECO:0000256" key="8">
    <source>
        <dbReference type="ARBA" id="ARBA00022801"/>
    </source>
</evidence>
<organism evidence="16 17">
    <name type="scientific">Xyrichtys novacula</name>
    <name type="common">Pearly razorfish</name>
    <name type="synonym">Hemipteronotus novacula</name>
    <dbReference type="NCBI Taxonomy" id="13765"/>
    <lineage>
        <taxon>Eukaryota</taxon>
        <taxon>Metazoa</taxon>
        <taxon>Chordata</taxon>
        <taxon>Craniata</taxon>
        <taxon>Vertebrata</taxon>
        <taxon>Euteleostomi</taxon>
        <taxon>Actinopterygii</taxon>
        <taxon>Neopterygii</taxon>
        <taxon>Teleostei</taxon>
        <taxon>Neoteleostei</taxon>
        <taxon>Acanthomorphata</taxon>
        <taxon>Eupercaria</taxon>
        <taxon>Labriformes</taxon>
        <taxon>Labridae</taxon>
        <taxon>Xyrichtys</taxon>
    </lineage>
</organism>
<evidence type="ECO:0000313" key="17">
    <source>
        <dbReference type="Proteomes" id="UP001178508"/>
    </source>
</evidence>
<keyword evidence="8" id="KW-0378">Hydrolase</keyword>
<dbReference type="Pfam" id="PF00883">
    <property type="entry name" value="Peptidase_M17"/>
    <property type="match status" value="1"/>
</dbReference>
<dbReference type="GO" id="GO:0070006">
    <property type="term" value="F:metalloaminopeptidase activity"/>
    <property type="evidence" value="ECO:0007669"/>
    <property type="project" value="InterPro"/>
</dbReference>
<evidence type="ECO:0000256" key="1">
    <source>
        <dbReference type="ARBA" id="ARBA00001594"/>
    </source>
</evidence>
<evidence type="ECO:0000256" key="2">
    <source>
        <dbReference type="ARBA" id="ARBA00008455"/>
    </source>
</evidence>
<dbReference type="Pfam" id="PF18295">
    <property type="entry name" value="Pdase_M17_N2"/>
    <property type="match status" value="1"/>
</dbReference>
<dbReference type="InterPro" id="IPR000819">
    <property type="entry name" value="Peptidase_M17_C"/>
</dbReference>
<keyword evidence="10" id="KW-0865">Zymogen</keyword>
<reference evidence="16" key="1">
    <citation type="submission" date="2023-08" db="EMBL/GenBank/DDBJ databases">
        <authorList>
            <person name="Alioto T."/>
            <person name="Alioto T."/>
            <person name="Gomez Garrido J."/>
        </authorList>
    </citation>
    <scope>NUCLEOTIDE SEQUENCE</scope>
</reference>
<dbReference type="CDD" id="cd00433">
    <property type="entry name" value="Peptidase_M17"/>
    <property type="match status" value="1"/>
</dbReference>
<evidence type="ECO:0000256" key="6">
    <source>
        <dbReference type="ARBA" id="ARBA00022670"/>
    </source>
</evidence>
<sequence>MANVVLEFKTSAGDSEPQNRPVLIIGQHTSLQQASWSQIKGKLQPAVSKETWQAALSALNPNPTDSCPLYLNHAAVAAIPSRVSRHNSPSSAHFVSRLVRSCLPGGNNRCIMMVCERSDVFASSCAIARAFPIFSRRTSSSRRAEKKHVTVEFVIIGQDSSPLEASELECLSNAADGVRLAARIVDTPCNEMNTDHFLDEIKAVGTELGITPMIIRGEELNQRGFGGIYGVGKAAQHVPALAVLSHTPEGATQTIAWVGKGIVYDTGGLSIKGKTTMPGMKRDCGGAAAILGAFKATVKQGFKDNLHAVFCLAENAVGPLATRPDDIHTLYSGKTVEINNTDAEGRLVLADGVVYASKDLSADIILDMATLTGAQGISTGKYHAAVMTNSEQWEVACVRAGRSSGDLTHPLVYCPELHFSEFTSAMADMKNSVADRENAQSSCAGLFIGSHLGFDWPGVWVHVDIASPVHAGERATGFGVALLMALFGQASDDSMLNQVSPLVTLSAVFAGVFFNQKQACYVRSPRRNDFGLKTGPRPHELLKVSDLPKSWDWRNIDGVNYVSTTRNQHIPQYCGSCWAHGSTSAMADRINIKRKAAWPSAYLSVQHVIDCGEAGSCHGGDHSGVWEYANTHGIPDETCNNYQAKDQKCKPFNECGTCTTFGVCNIVKNYTLWKVGDFGSVSGREKMMAEIYANGPISCGIMATDKLDAYTGGLYSEYQEDPSINHIVSVAGWGVEGGVEYWIVRNSWGEPWGEKGWLRIVTSAYKGGSGSSYNLALEEDCMYGDPILPKSYV</sequence>
<dbReference type="CDD" id="cd02698">
    <property type="entry name" value="Peptidase_C1A_CathepsinX"/>
    <property type="match status" value="1"/>
</dbReference>
<evidence type="ECO:0000256" key="4">
    <source>
        <dbReference type="ARBA" id="ARBA00012516"/>
    </source>
</evidence>
<evidence type="ECO:0000256" key="11">
    <source>
        <dbReference type="ARBA" id="ARBA00023157"/>
    </source>
</evidence>
<keyword evidence="12" id="KW-0325">Glycoprotein</keyword>
<feature type="domain" description="Cytosol aminopeptidase" evidence="15">
    <location>
        <begin position="340"/>
        <end position="347"/>
    </location>
</feature>
<dbReference type="InterPro" id="IPR038765">
    <property type="entry name" value="Papain-like_cys_pep_sf"/>
</dbReference>
<keyword evidence="6" id="KW-0645">Protease</keyword>
<dbReference type="FunFam" id="3.40.630.10:FF:000035">
    <property type="entry name" value="Probable aminopeptidase NPEPL1"/>
    <property type="match status" value="1"/>
</dbReference>
<keyword evidence="9" id="KW-0788">Thiol protease</keyword>
<dbReference type="Pfam" id="PF00112">
    <property type="entry name" value="Peptidase_C1"/>
    <property type="match status" value="1"/>
</dbReference>
<dbReference type="GO" id="GO:0016807">
    <property type="term" value="F:cysteine-type carboxypeptidase activity"/>
    <property type="evidence" value="ECO:0007669"/>
    <property type="project" value="UniProtKB-EC"/>
</dbReference>
<dbReference type="FunFam" id="3.90.70.10:FF:000060">
    <property type="entry name" value="Cathepsin Z"/>
    <property type="match status" value="1"/>
</dbReference>
<keyword evidence="11" id="KW-1015">Disulfide bond</keyword>
<dbReference type="SUPFAM" id="SSF54001">
    <property type="entry name" value="Cysteine proteinases"/>
    <property type="match status" value="1"/>
</dbReference>
<dbReference type="Proteomes" id="UP001178508">
    <property type="component" value="Chromosome 2"/>
</dbReference>
<dbReference type="PROSITE" id="PS00640">
    <property type="entry name" value="THIOL_PROTEASE_ASN"/>
    <property type="match status" value="1"/>
</dbReference>
<dbReference type="InterPro" id="IPR041417">
    <property type="entry name" value="NPEPL1_N"/>
</dbReference>
<dbReference type="Gene3D" id="3.40.630.10">
    <property type="entry name" value="Zn peptidases"/>
    <property type="match status" value="1"/>
</dbReference>
<dbReference type="InterPro" id="IPR011356">
    <property type="entry name" value="Leucine_aapep/pepB"/>
</dbReference>
<evidence type="ECO:0000256" key="14">
    <source>
        <dbReference type="ARBA" id="ARBA00072061"/>
    </source>
</evidence>
<dbReference type="GO" id="GO:0005737">
    <property type="term" value="C:cytoplasm"/>
    <property type="evidence" value="ECO:0007669"/>
    <property type="project" value="InterPro"/>
</dbReference>
<evidence type="ECO:0000313" key="16">
    <source>
        <dbReference type="EMBL" id="CAJ1051734.1"/>
    </source>
</evidence>
<evidence type="ECO:0000256" key="3">
    <source>
        <dbReference type="ARBA" id="ARBA00009528"/>
    </source>
</evidence>
<dbReference type="PROSITE" id="PS00631">
    <property type="entry name" value="CYTOSOL_AP"/>
    <property type="match status" value="1"/>
</dbReference>
<dbReference type="InterPro" id="IPR025661">
    <property type="entry name" value="Pept_asp_AS"/>
</dbReference>
<dbReference type="AlphaFoldDB" id="A0AAV1ESV7"/>
<dbReference type="GO" id="GO:0006508">
    <property type="term" value="P:proteolysis"/>
    <property type="evidence" value="ECO:0007669"/>
    <property type="project" value="UniProtKB-KW"/>
</dbReference>
<keyword evidence="7" id="KW-0732">Signal</keyword>
<dbReference type="GO" id="GO:0030145">
    <property type="term" value="F:manganese ion binding"/>
    <property type="evidence" value="ECO:0007669"/>
    <property type="project" value="InterPro"/>
</dbReference>
<proteinExistence type="inferred from homology"/>
<evidence type="ECO:0000256" key="10">
    <source>
        <dbReference type="ARBA" id="ARBA00023145"/>
    </source>
</evidence>
<dbReference type="PANTHER" id="PTHR11963">
    <property type="entry name" value="LEUCINE AMINOPEPTIDASE-RELATED"/>
    <property type="match status" value="1"/>
</dbReference>
<accession>A0AAV1ESV7</accession>
<dbReference type="InterPro" id="IPR000668">
    <property type="entry name" value="Peptidase_C1A_C"/>
</dbReference>
<evidence type="ECO:0000256" key="9">
    <source>
        <dbReference type="ARBA" id="ARBA00022807"/>
    </source>
</evidence>
<dbReference type="EC" id="3.4.18.1" evidence="4"/>
<gene>
    <name evidence="16" type="ORF">XNOV1_A019326</name>
</gene>
<dbReference type="InterPro" id="IPR033157">
    <property type="entry name" value="CTSZ"/>
</dbReference>
<dbReference type="SMART" id="SM00645">
    <property type="entry name" value="Pept_C1"/>
    <property type="match status" value="1"/>
</dbReference>
<evidence type="ECO:0000256" key="5">
    <source>
        <dbReference type="ARBA" id="ARBA00022438"/>
    </source>
</evidence>
<evidence type="ECO:0000256" key="12">
    <source>
        <dbReference type="ARBA" id="ARBA00023180"/>
    </source>
</evidence>
<evidence type="ECO:0000256" key="7">
    <source>
        <dbReference type="ARBA" id="ARBA00022729"/>
    </source>
</evidence>
<evidence type="ECO:0000259" key="15">
    <source>
        <dbReference type="PROSITE" id="PS00631"/>
    </source>
</evidence>
<comment type="similarity">
    <text evidence="2">Belongs to the peptidase C1 family.</text>
</comment>
<dbReference type="Gene3D" id="3.90.70.10">
    <property type="entry name" value="Cysteine proteinases"/>
    <property type="match status" value="1"/>
</dbReference>
<comment type="function">
    <text evidence="13">Exhibits carboxy-monopeptidase as well as carboxy-dipeptidase activity. Capable of producing kinin potentiating peptides.</text>
</comment>
<keyword evidence="17" id="KW-1185">Reference proteome</keyword>
<keyword evidence="5 16" id="KW-0031">Aminopeptidase</keyword>
<name>A0AAV1ESV7_XYRNO</name>
<comment type="catalytic activity">
    <reaction evidence="1">
        <text>Release of C-terminal amino acid residues with broad specificity, but lacks action on C-terminal proline. Shows weak endopeptidase activity.</text>
        <dbReference type="EC" id="3.4.18.1"/>
    </reaction>
</comment>
<comment type="similarity">
    <text evidence="3">Belongs to the peptidase M17 family.</text>
</comment>